<evidence type="ECO:0000256" key="5">
    <source>
        <dbReference type="PROSITE-ProRule" id="PRU00169"/>
    </source>
</evidence>
<dbReference type="PRINTS" id="PR00038">
    <property type="entry name" value="HTHLUXR"/>
</dbReference>
<dbReference type="SMART" id="SM00421">
    <property type="entry name" value="HTH_LUXR"/>
    <property type="match status" value="1"/>
</dbReference>
<dbReference type="Gene3D" id="3.40.50.2300">
    <property type="match status" value="1"/>
</dbReference>
<dbReference type="GO" id="GO:0000160">
    <property type="term" value="P:phosphorelay signal transduction system"/>
    <property type="evidence" value="ECO:0007669"/>
    <property type="project" value="InterPro"/>
</dbReference>
<dbReference type="Pfam" id="PF00196">
    <property type="entry name" value="GerE"/>
    <property type="match status" value="1"/>
</dbReference>
<dbReference type="CDD" id="cd06170">
    <property type="entry name" value="LuxR_C_like"/>
    <property type="match status" value="1"/>
</dbReference>
<dbReference type="SMART" id="SM00448">
    <property type="entry name" value="REC"/>
    <property type="match status" value="1"/>
</dbReference>
<keyword evidence="2" id="KW-0805">Transcription regulation</keyword>
<dbReference type="SUPFAM" id="SSF46894">
    <property type="entry name" value="C-terminal effector domain of the bipartite response regulators"/>
    <property type="match status" value="1"/>
</dbReference>
<dbReference type="GO" id="GO:0003677">
    <property type="term" value="F:DNA binding"/>
    <property type="evidence" value="ECO:0007669"/>
    <property type="project" value="UniProtKB-KW"/>
</dbReference>
<dbReference type="Pfam" id="PF00072">
    <property type="entry name" value="Response_reg"/>
    <property type="match status" value="1"/>
</dbReference>
<gene>
    <name evidence="8" type="ORF">AVDCRST_MAG73-1546</name>
</gene>
<evidence type="ECO:0000256" key="3">
    <source>
        <dbReference type="ARBA" id="ARBA00023125"/>
    </source>
</evidence>
<dbReference type="PROSITE" id="PS50043">
    <property type="entry name" value="HTH_LUXR_2"/>
    <property type="match status" value="1"/>
</dbReference>
<keyword evidence="4" id="KW-0804">Transcription</keyword>
<feature type="domain" description="Response regulatory" evidence="7">
    <location>
        <begin position="1"/>
        <end position="113"/>
    </location>
</feature>
<feature type="domain" description="HTH luxR-type" evidence="6">
    <location>
        <begin position="141"/>
        <end position="206"/>
    </location>
</feature>
<protein>
    <recommendedName>
        <fullName evidence="9">Two-component transcriptional response regulator, LuxR family</fullName>
    </recommendedName>
</protein>
<accession>A0A6J4U260</accession>
<dbReference type="SUPFAM" id="SSF52172">
    <property type="entry name" value="CheY-like"/>
    <property type="match status" value="1"/>
</dbReference>
<dbReference type="InterPro" id="IPR039420">
    <property type="entry name" value="WalR-like"/>
</dbReference>
<dbReference type="PANTHER" id="PTHR43214:SF41">
    <property type="entry name" value="NITRATE_NITRITE RESPONSE REGULATOR PROTEIN NARP"/>
    <property type="match status" value="1"/>
</dbReference>
<evidence type="ECO:0000256" key="2">
    <source>
        <dbReference type="ARBA" id="ARBA00023015"/>
    </source>
</evidence>
<keyword evidence="1 5" id="KW-0597">Phosphoprotein</keyword>
<proteinExistence type="predicted"/>
<evidence type="ECO:0000259" key="6">
    <source>
        <dbReference type="PROSITE" id="PS50043"/>
    </source>
</evidence>
<dbReference type="InterPro" id="IPR016032">
    <property type="entry name" value="Sig_transdc_resp-reg_C-effctor"/>
</dbReference>
<feature type="modified residue" description="4-aspartylphosphate" evidence="5">
    <location>
        <position position="48"/>
    </location>
</feature>
<sequence>MLVDDHSAFRQALAFVIGREADVEVVAQAGSIGEARRSLAGVDVAVVDLNLSDGDGVTLIPNLRSANPSGAVLVLSGTADRVHFARAVEAGAAGVLHKTTPLNDILDAIRQLRDGKPLLSTAEVIELLRLAGSRRERDRDATQAYAKLTARERDMLQGLADGLGDKDLAERYSLSVDTVRTHMVNLLRKLGVGSRLQALLFAVRLGVITIE</sequence>
<reference evidence="8" key="1">
    <citation type="submission" date="2020-02" db="EMBL/GenBank/DDBJ databases">
        <authorList>
            <person name="Meier V. D."/>
        </authorList>
    </citation>
    <scope>NUCLEOTIDE SEQUENCE</scope>
    <source>
        <strain evidence="8">AVDCRST_MAG73</strain>
    </source>
</reference>
<name>A0A6J4U260_9BACT</name>
<evidence type="ECO:0008006" key="9">
    <source>
        <dbReference type="Google" id="ProtNLM"/>
    </source>
</evidence>
<dbReference type="GO" id="GO:0006355">
    <property type="term" value="P:regulation of DNA-templated transcription"/>
    <property type="evidence" value="ECO:0007669"/>
    <property type="project" value="InterPro"/>
</dbReference>
<evidence type="ECO:0000313" key="8">
    <source>
        <dbReference type="EMBL" id="CAA9537358.1"/>
    </source>
</evidence>
<dbReference type="PANTHER" id="PTHR43214">
    <property type="entry name" value="TWO-COMPONENT RESPONSE REGULATOR"/>
    <property type="match status" value="1"/>
</dbReference>
<dbReference type="CDD" id="cd17535">
    <property type="entry name" value="REC_NarL-like"/>
    <property type="match status" value="1"/>
</dbReference>
<dbReference type="EMBL" id="CADCWE010000092">
    <property type="protein sequence ID" value="CAA9537358.1"/>
    <property type="molecule type" value="Genomic_DNA"/>
</dbReference>
<evidence type="ECO:0000256" key="4">
    <source>
        <dbReference type="ARBA" id="ARBA00023163"/>
    </source>
</evidence>
<dbReference type="InterPro" id="IPR058245">
    <property type="entry name" value="NreC/VraR/RcsB-like_REC"/>
</dbReference>
<dbReference type="AlphaFoldDB" id="A0A6J4U260"/>
<dbReference type="PROSITE" id="PS50110">
    <property type="entry name" value="RESPONSE_REGULATORY"/>
    <property type="match status" value="1"/>
</dbReference>
<keyword evidence="3" id="KW-0238">DNA-binding</keyword>
<evidence type="ECO:0000259" key="7">
    <source>
        <dbReference type="PROSITE" id="PS50110"/>
    </source>
</evidence>
<dbReference type="InterPro" id="IPR011006">
    <property type="entry name" value="CheY-like_superfamily"/>
</dbReference>
<evidence type="ECO:0000256" key="1">
    <source>
        <dbReference type="ARBA" id="ARBA00022553"/>
    </source>
</evidence>
<dbReference type="InterPro" id="IPR000792">
    <property type="entry name" value="Tscrpt_reg_LuxR_C"/>
</dbReference>
<organism evidence="8">
    <name type="scientific">uncultured Thermomicrobiales bacterium</name>
    <dbReference type="NCBI Taxonomy" id="1645740"/>
    <lineage>
        <taxon>Bacteria</taxon>
        <taxon>Pseudomonadati</taxon>
        <taxon>Thermomicrobiota</taxon>
        <taxon>Thermomicrobia</taxon>
        <taxon>Thermomicrobiales</taxon>
        <taxon>environmental samples</taxon>
    </lineage>
</organism>
<dbReference type="InterPro" id="IPR001789">
    <property type="entry name" value="Sig_transdc_resp-reg_receiver"/>
</dbReference>